<evidence type="ECO:0000256" key="1">
    <source>
        <dbReference type="ARBA" id="ARBA00009427"/>
    </source>
</evidence>
<dbReference type="HAMAP" id="MF_00238">
    <property type="entry name" value="Cytidyl_kinase_type1"/>
    <property type="match status" value="1"/>
</dbReference>
<name>A0ABT7WHP8_9FLAO</name>
<keyword evidence="5 8" id="KW-0067">ATP-binding</keyword>
<evidence type="ECO:0000313" key="10">
    <source>
        <dbReference type="EMBL" id="MDM9632444.1"/>
    </source>
</evidence>
<dbReference type="PANTHER" id="PTHR21299:SF2">
    <property type="entry name" value="CYTIDYLATE KINASE"/>
    <property type="match status" value="1"/>
</dbReference>
<evidence type="ECO:0000256" key="7">
    <source>
        <dbReference type="ARBA" id="ARBA00048478"/>
    </source>
</evidence>
<evidence type="ECO:0000256" key="2">
    <source>
        <dbReference type="ARBA" id="ARBA00022679"/>
    </source>
</evidence>
<keyword evidence="2 8" id="KW-0808">Transferase</keyword>
<comment type="catalytic activity">
    <reaction evidence="6 8">
        <text>dCMP + ATP = dCDP + ADP</text>
        <dbReference type="Rhea" id="RHEA:25094"/>
        <dbReference type="ChEBI" id="CHEBI:30616"/>
        <dbReference type="ChEBI" id="CHEBI:57566"/>
        <dbReference type="ChEBI" id="CHEBI:58593"/>
        <dbReference type="ChEBI" id="CHEBI:456216"/>
        <dbReference type="EC" id="2.7.4.25"/>
    </reaction>
</comment>
<dbReference type="PANTHER" id="PTHR21299">
    <property type="entry name" value="CYTIDYLATE KINASE/PANTOATE-BETA-ALANINE LIGASE"/>
    <property type="match status" value="1"/>
</dbReference>
<evidence type="ECO:0000313" key="11">
    <source>
        <dbReference type="Proteomes" id="UP001174839"/>
    </source>
</evidence>
<dbReference type="InterPro" id="IPR027417">
    <property type="entry name" value="P-loop_NTPase"/>
</dbReference>
<evidence type="ECO:0000256" key="5">
    <source>
        <dbReference type="ARBA" id="ARBA00022840"/>
    </source>
</evidence>
<dbReference type="Pfam" id="PF02224">
    <property type="entry name" value="Cytidylate_kin"/>
    <property type="match status" value="1"/>
</dbReference>
<proteinExistence type="inferred from homology"/>
<dbReference type="InterPro" id="IPR011994">
    <property type="entry name" value="Cytidylate_kinase_dom"/>
</dbReference>
<dbReference type="GO" id="GO:0016301">
    <property type="term" value="F:kinase activity"/>
    <property type="evidence" value="ECO:0007669"/>
    <property type="project" value="UniProtKB-KW"/>
</dbReference>
<keyword evidence="8" id="KW-0963">Cytoplasm</keyword>
<sequence>MRKISIAIDGHSSTGKSTLARQLAESLGYVYIDSGAMYRAVALFALRNDLIDGSVNEAGLIEALRDMDVSFGLNSQTGRTEIHLNGENVEQEIRTIEVSSYVSEVAAIPEVREKLVKLQREMGRQKGVVMDGRDIGTVVLPEAELKLFMTAAPETRAARRYKELLDRGEDITYEEVLKNVRHRDHLDSNRAVSPLKQAEDAICLDNSDMGLKEQFERVRSFANRILNAKK</sequence>
<dbReference type="CDD" id="cd02020">
    <property type="entry name" value="CMPK"/>
    <property type="match status" value="1"/>
</dbReference>
<dbReference type="InterPro" id="IPR003136">
    <property type="entry name" value="Cytidylate_kin"/>
</dbReference>
<dbReference type="EMBL" id="JAUDUY010000009">
    <property type="protein sequence ID" value="MDM9632444.1"/>
    <property type="molecule type" value="Genomic_DNA"/>
</dbReference>
<evidence type="ECO:0000256" key="8">
    <source>
        <dbReference type="HAMAP-Rule" id="MF_00238"/>
    </source>
</evidence>
<organism evidence="10 11">
    <name type="scientific">Robiginitalea aurantiaca</name>
    <dbReference type="NCBI Taxonomy" id="3056915"/>
    <lineage>
        <taxon>Bacteria</taxon>
        <taxon>Pseudomonadati</taxon>
        <taxon>Bacteroidota</taxon>
        <taxon>Flavobacteriia</taxon>
        <taxon>Flavobacteriales</taxon>
        <taxon>Flavobacteriaceae</taxon>
        <taxon>Robiginitalea</taxon>
    </lineage>
</organism>
<dbReference type="RefSeq" id="WP_289725808.1">
    <property type="nucleotide sequence ID" value="NZ_JAUDUY010000009.1"/>
</dbReference>
<dbReference type="Gene3D" id="3.40.50.300">
    <property type="entry name" value="P-loop containing nucleotide triphosphate hydrolases"/>
    <property type="match status" value="1"/>
</dbReference>
<dbReference type="Proteomes" id="UP001174839">
    <property type="component" value="Unassembled WGS sequence"/>
</dbReference>
<keyword evidence="11" id="KW-1185">Reference proteome</keyword>
<evidence type="ECO:0000256" key="3">
    <source>
        <dbReference type="ARBA" id="ARBA00022741"/>
    </source>
</evidence>
<comment type="subcellular location">
    <subcellularLocation>
        <location evidence="8">Cytoplasm</location>
    </subcellularLocation>
</comment>
<evidence type="ECO:0000259" key="9">
    <source>
        <dbReference type="Pfam" id="PF02224"/>
    </source>
</evidence>
<gene>
    <name evidence="8 10" type="primary">cmk</name>
    <name evidence="10" type="ORF">QU605_13265</name>
</gene>
<dbReference type="SUPFAM" id="SSF52540">
    <property type="entry name" value="P-loop containing nucleoside triphosphate hydrolases"/>
    <property type="match status" value="1"/>
</dbReference>
<reference evidence="10" key="1">
    <citation type="submission" date="2023-06" db="EMBL/GenBank/DDBJ databases">
        <title>Robiginitalea aurantiacus sp. nov. and Algoriphagus sediminis sp. nov., isolated from coastal sediment.</title>
        <authorList>
            <person name="Zhou Z.Y."/>
            <person name="An J."/>
            <person name="Jia Y.W."/>
            <person name="Du Z.J."/>
        </authorList>
    </citation>
    <scope>NUCLEOTIDE SEQUENCE</scope>
    <source>
        <strain evidence="10">M39</strain>
    </source>
</reference>
<accession>A0ABT7WHP8</accession>
<evidence type="ECO:0000256" key="6">
    <source>
        <dbReference type="ARBA" id="ARBA00047615"/>
    </source>
</evidence>
<comment type="catalytic activity">
    <reaction evidence="7 8">
        <text>CMP + ATP = CDP + ADP</text>
        <dbReference type="Rhea" id="RHEA:11600"/>
        <dbReference type="ChEBI" id="CHEBI:30616"/>
        <dbReference type="ChEBI" id="CHEBI:58069"/>
        <dbReference type="ChEBI" id="CHEBI:60377"/>
        <dbReference type="ChEBI" id="CHEBI:456216"/>
        <dbReference type="EC" id="2.7.4.25"/>
    </reaction>
</comment>
<feature type="domain" description="Cytidylate kinase" evidence="9">
    <location>
        <begin position="6"/>
        <end position="219"/>
    </location>
</feature>
<comment type="similarity">
    <text evidence="1 8">Belongs to the cytidylate kinase family. Type 1 subfamily.</text>
</comment>
<feature type="binding site" evidence="8">
    <location>
        <begin position="10"/>
        <end position="18"/>
    </location>
    <ligand>
        <name>ATP</name>
        <dbReference type="ChEBI" id="CHEBI:30616"/>
    </ligand>
</feature>
<dbReference type="NCBIfam" id="TIGR00017">
    <property type="entry name" value="cmk"/>
    <property type="match status" value="1"/>
</dbReference>
<keyword evidence="3 8" id="KW-0547">Nucleotide-binding</keyword>
<dbReference type="EC" id="2.7.4.25" evidence="8"/>
<evidence type="ECO:0000256" key="4">
    <source>
        <dbReference type="ARBA" id="ARBA00022777"/>
    </source>
</evidence>
<keyword evidence="4 8" id="KW-0418">Kinase</keyword>
<protein>
    <recommendedName>
        <fullName evidence="8">Cytidylate kinase</fullName>
        <shortName evidence="8">CK</shortName>
        <ecNumber evidence="8">2.7.4.25</ecNumber>
    </recommendedName>
    <alternativeName>
        <fullName evidence="8">Cytidine monophosphate kinase</fullName>
        <shortName evidence="8">CMP kinase</shortName>
    </alternativeName>
</protein>
<comment type="caution">
    <text evidence="10">The sequence shown here is derived from an EMBL/GenBank/DDBJ whole genome shotgun (WGS) entry which is preliminary data.</text>
</comment>